<proteinExistence type="predicted"/>
<gene>
    <name evidence="3" type="ORF">EAW56_10380</name>
</gene>
<evidence type="ECO:0008006" key="5">
    <source>
        <dbReference type="Google" id="ProtNLM"/>
    </source>
</evidence>
<evidence type="ECO:0000313" key="3">
    <source>
        <dbReference type="EMBL" id="RMD17937.1"/>
    </source>
</evidence>
<evidence type="ECO:0000313" key="4">
    <source>
        <dbReference type="Proteomes" id="UP000266886"/>
    </source>
</evidence>
<organism evidence="3 4">
    <name type="scientific">Corynebacterium gottingense</name>
    <dbReference type="NCBI Taxonomy" id="2041036"/>
    <lineage>
        <taxon>Bacteria</taxon>
        <taxon>Bacillati</taxon>
        <taxon>Actinomycetota</taxon>
        <taxon>Actinomycetes</taxon>
        <taxon>Mycobacteriales</taxon>
        <taxon>Corynebacteriaceae</taxon>
        <taxon>Corynebacterium</taxon>
    </lineage>
</organism>
<protein>
    <recommendedName>
        <fullName evidence="5">DUF726 domain-containing protein</fullName>
    </recommendedName>
</protein>
<dbReference type="Proteomes" id="UP000266886">
    <property type="component" value="Unassembled WGS sequence"/>
</dbReference>
<feature type="transmembrane region" description="Helical" evidence="2">
    <location>
        <begin position="278"/>
        <end position="299"/>
    </location>
</feature>
<name>A0ABX9UHR8_9CORY</name>
<comment type="caution">
    <text evidence="3">The sequence shown here is derived from an EMBL/GenBank/DDBJ whole genome shotgun (WGS) entry which is preliminary data.</text>
</comment>
<evidence type="ECO:0000256" key="2">
    <source>
        <dbReference type="SAM" id="Phobius"/>
    </source>
</evidence>
<accession>A0ABX9UHR8</accession>
<keyword evidence="4" id="KW-1185">Reference proteome</keyword>
<feature type="transmembrane region" description="Helical" evidence="2">
    <location>
        <begin position="243"/>
        <end position="266"/>
    </location>
</feature>
<keyword evidence="2" id="KW-1133">Transmembrane helix</keyword>
<reference evidence="3 4" key="1">
    <citation type="submission" date="2018-10" db="EMBL/GenBank/DDBJ databases">
        <title>Whole genome sequence of Corynebacterium gottingense DSM 130494T.</title>
        <authorList>
            <person name="Bernier A.-M."/>
            <person name="Bernard K."/>
        </authorList>
    </citation>
    <scope>NUCLEOTIDE SEQUENCE [LARGE SCALE GENOMIC DNA]</scope>
    <source>
        <strain evidence="3 4">DSM 103494</strain>
    </source>
</reference>
<keyword evidence="2" id="KW-0812">Transmembrane</keyword>
<feature type="region of interest" description="Disordered" evidence="1">
    <location>
        <begin position="1"/>
        <end position="22"/>
    </location>
</feature>
<dbReference type="EMBL" id="RDRE01000030">
    <property type="protein sequence ID" value="RMD17937.1"/>
    <property type="molecule type" value="Genomic_DNA"/>
</dbReference>
<sequence length="417" mass="43478">MGRLVTVSKEGQGQDPVVDGDPELAQSPAIVNALWLAAVAQQEFNDLVLQKEKVIADIEAGVALDGGLLTPDAQRKIVEDSTKTATKDYERKFKELVKQAKEAAKAATGLGDLVDSLDGTGEEEWCSHCLAKTQHQKASDKSLYVCASCGAATMKCSAIGCDHFAVADLRPVPVPVFCAEHTHRVPDFERIDHRIENLTQWRELREFKAMHVARAAKLSATAVATLAIGASGGLALAPMVGSAVGTTVLGLSGAAATNAGLAALGFGSLAAGGLGMAGGSMVVAAAGGLLGSAFGVQALNSYLGEDNSFDIRRVRKGDGTPVLIARGFTTEKDPDWRKEVKAVESAYPNSPIYLVEWGSKERRELVSFLSPGAGAAGGAALKGVVKRASKKIARRANPVGLAIGAVDLVSNPWHTAV</sequence>
<keyword evidence="2" id="KW-0472">Membrane</keyword>
<feature type="transmembrane region" description="Helical" evidence="2">
    <location>
        <begin position="215"/>
        <end position="237"/>
    </location>
</feature>
<evidence type="ECO:0000256" key="1">
    <source>
        <dbReference type="SAM" id="MobiDB-lite"/>
    </source>
</evidence>